<evidence type="ECO:0000256" key="3">
    <source>
        <dbReference type="ARBA" id="ARBA00022723"/>
    </source>
</evidence>
<keyword evidence="11" id="KW-1185">Reference proteome</keyword>
<dbReference type="InterPro" id="IPR013154">
    <property type="entry name" value="ADH-like_N"/>
</dbReference>
<evidence type="ECO:0000256" key="2">
    <source>
        <dbReference type="ARBA" id="ARBA00008072"/>
    </source>
</evidence>
<evidence type="ECO:0000256" key="1">
    <source>
        <dbReference type="ARBA" id="ARBA00001947"/>
    </source>
</evidence>
<dbReference type="EMBL" id="CP013236">
    <property type="protein sequence ID" value="AMP13766.1"/>
    <property type="molecule type" value="Genomic_DNA"/>
</dbReference>
<comment type="similarity">
    <text evidence="2 7">Belongs to the zinc-containing alcohol dehydrogenase family.</text>
</comment>
<dbReference type="PANTHER" id="PTHR42813:SF3">
    <property type="entry name" value="GLUTATHIONE-INDEPENDENT FORMALDEHYDE DEHYDROGENASE"/>
    <property type="match status" value="1"/>
</dbReference>
<keyword evidence="4 7" id="KW-0862">Zinc</keyword>
<feature type="domain" description="Alcohol dehydrogenase-like N-terminal" evidence="9">
    <location>
        <begin position="35"/>
        <end position="146"/>
    </location>
</feature>
<dbReference type="Gene3D" id="3.40.50.720">
    <property type="entry name" value="NAD(P)-binding Rossmann-like Domain"/>
    <property type="match status" value="1"/>
</dbReference>
<proteinExistence type="inferred from homology"/>
<dbReference type="CDD" id="cd08282">
    <property type="entry name" value="PFDH_like"/>
    <property type="match status" value="1"/>
</dbReference>
<dbReference type="InterPro" id="IPR036291">
    <property type="entry name" value="NAD(P)-bd_dom_sf"/>
</dbReference>
<comment type="cofactor">
    <cofactor evidence="1 7">
        <name>Zn(2+)</name>
        <dbReference type="ChEBI" id="CHEBI:29105"/>
    </cofactor>
</comment>
<sequence length="400" mass="42213">MSENRGVVYIEQGKVEIQSIPFPKLDNPQGRKIEHGVILKVVSTNICGSDQHMVRGRTTAQAGLVLGHEITGEVIECGSDVETIKKGDLVSVPFNVACGRCRTCKEQHTGVCETVNPARAGGAYGYVDMGGWIGGQAEYVMVPYADFNLLRFPDKEQAMAKIRDLTCLSDILPTGYHGAVTAGVSPGTTVYVAGAGPVGLAAAASARLLGAAVVIVGDVNPLRLIHARSVGFETVDLSTDASLSDQIAKILGVPEVDCAIDCVGFEARGHGHAGAQAEAPATVLNSLMEVTRVAGKIGIPGLYVTDDPGAVDSAAKRGSLSIRLGLGWAKSHSFHTGQTPVMKYNRQLMQAILWDRIKIADIVGVEVITLDQAPAGYQQFDAGAPKKFVIDPHHLLKKAA</sequence>
<keyword evidence="6" id="KW-0520">NAD</keyword>
<dbReference type="Pfam" id="PF08240">
    <property type="entry name" value="ADH_N"/>
    <property type="match status" value="1"/>
</dbReference>
<dbReference type="SUPFAM" id="SSF51735">
    <property type="entry name" value="NAD(P)-binding Rossmann-fold domains"/>
    <property type="match status" value="1"/>
</dbReference>
<dbReference type="SUPFAM" id="SSF50129">
    <property type="entry name" value="GroES-like"/>
    <property type="match status" value="1"/>
</dbReference>
<dbReference type="NCBIfam" id="TIGR02819">
    <property type="entry name" value="fdhA_non_GSH"/>
    <property type="match status" value="1"/>
</dbReference>
<dbReference type="InterPro" id="IPR002328">
    <property type="entry name" value="ADH_Zn_CS"/>
</dbReference>
<evidence type="ECO:0000256" key="5">
    <source>
        <dbReference type="ARBA" id="ARBA00023002"/>
    </source>
</evidence>
<dbReference type="RefSeq" id="WP_062113307.1">
    <property type="nucleotide sequence ID" value="NZ_CP013236.1"/>
</dbReference>
<dbReference type="InterPro" id="IPR011032">
    <property type="entry name" value="GroES-like_sf"/>
</dbReference>
<protein>
    <submittedName>
        <fullName evidence="10">Formaldehyde dehydrogenase, glutathione-independent</fullName>
    </submittedName>
</protein>
<dbReference type="Pfam" id="PF00107">
    <property type="entry name" value="ADH_zinc_N"/>
    <property type="match status" value="1"/>
</dbReference>
<organism evidence="10 11">
    <name type="scientific">Collimonas pratensis</name>
    <dbReference type="NCBI Taxonomy" id="279113"/>
    <lineage>
        <taxon>Bacteria</taxon>
        <taxon>Pseudomonadati</taxon>
        <taxon>Pseudomonadota</taxon>
        <taxon>Betaproteobacteria</taxon>
        <taxon>Burkholderiales</taxon>
        <taxon>Oxalobacteraceae</taxon>
        <taxon>Collimonas</taxon>
    </lineage>
</organism>
<evidence type="ECO:0000313" key="10">
    <source>
        <dbReference type="EMBL" id="AMP13766.1"/>
    </source>
</evidence>
<dbReference type="PROSITE" id="PS00059">
    <property type="entry name" value="ADH_ZINC"/>
    <property type="match status" value="1"/>
</dbReference>
<keyword evidence="3 7" id="KW-0479">Metal-binding</keyword>
<evidence type="ECO:0000256" key="7">
    <source>
        <dbReference type="RuleBase" id="RU361277"/>
    </source>
</evidence>
<name>A0ABM5Z427_9BURK</name>
<evidence type="ECO:0000259" key="8">
    <source>
        <dbReference type="Pfam" id="PF00107"/>
    </source>
</evidence>
<dbReference type="PANTHER" id="PTHR42813">
    <property type="entry name" value="ZINC-TYPE ALCOHOL DEHYDROGENASE-LIKE"/>
    <property type="match status" value="1"/>
</dbReference>
<dbReference type="InterPro" id="IPR014184">
    <property type="entry name" value="HCHO_DH_non_GSH"/>
</dbReference>
<evidence type="ECO:0000313" key="11">
    <source>
        <dbReference type="Proteomes" id="UP000074914"/>
    </source>
</evidence>
<reference evidence="10 11" key="1">
    <citation type="submission" date="2015-11" db="EMBL/GenBank/DDBJ databases">
        <title>Exploring the genomic traits of fungus-feeding bacterial genus Collimonas.</title>
        <authorList>
            <person name="Song C."/>
            <person name="Schmidt R."/>
            <person name="de Jager V."/>
            <person name="Krzyzanowska D."/>
            <person name="Jongedijk E."/>
            <person name="Cankar K."/>
            <person name="Beekwilder J."/>
            <person name="van Veen A."/>
            <person name="de Boer W."/>
            <person name="van Veen J.A."/>
            <person name="Garbeva P."/>
        </authorList>
    </citation>
    <scope>NUCLEOTIDE SEQUENCE [LARGE SCALE GENOMIC DNA]</scope>
    <source>
        <strain evidence="10 11">Ter291</strain>
    </source>
</reference>
<evidence type="ECO:0000256" key="4">
    <source>
        <dbReference type="ARBA" id="ARBA00022833"/>
    </source>
</evidence>
<evidence type="ECO:0000259" key="9">
    <source>
        <dbReference type="Pfam" id="PF08240"/>
    </source>
</evidence>
<accession>A0ABM5Z427</accession>
<dbReference type="Gene3D" id="3.90.180.10">
    <property type="entry name" value="Medium-chain alcohol dehydrogenases, catalytic domain"/>
    <property type="match status" value="1"/>
</dbReference>
<keyword evidence="5" id="KW-0560">Oxidoreductase</keyword>
<gene>
    <name evidence="10" type="primary">fdhA</name>
    <name evidence="10" type="ORF">CPter291_1493</name>
</gene>
<evidence type="ECO:0000256" key="6">
    <source>
        <dbReference type="ARBA" id="ARBA00023027"/>
    </source>
</evidence>
<feature type="domain" description="Alcohol dehydrogenase-like C-terminal" evidence="8">
    <location>
        <begin position="197"/>
        <end position="264"/>
    </location>
</feature>
<dbReference type="InterPro" id="IPR013149">
    <property type="entry name" value="ADH-like_C"/>
</dbReference>
<dbReference type="Proteomes" id="UP000074914">
    <property type="component" value="Chromosome"/>
</dbReference>